<name>A0AAW0MU55_9GOBI</name>
<evidence type="ECO:0000313" key="1">
    <source>
        <dbReference type="EMBL" id="KAK7879997.1"/>
    </source>
</evidence>
<gene>
    <name evidence="1" type="ORF">WMY93_033344</name>
</gene>
<organism evidence="1 2">
    <name type="scientific">Mugilogobius chulae</name>
    <name type="common">yellowstripe goby</name>
    <dbReference type="NCBI Taxonomy" id="88201"/>
    <lineage>
        <taxon>Eukaryota</taxon>
        <taxon>Metazoa</taxon>
        <taxon>Chordata</taxon>
        <taxon>Craniata</taxon>
        <taxon>Vertebrata</taxon>
        <taxon>Euteleostomi</taxon>
        <taxon>Actinopterygii</taxon>
        <taxon>Neopterygii</taxon>
        <taxon>Teleostei</taxon>
        <taxon>Neoteleostei</taxon>
        <taxon>Acanthomorphata</taxon>
        <taxon>Gobiaria</taxon>
        <taxon>Gobiiformes</taxon>
        <taxon>Gobioidei</taxon>
        <taxon>Gobiidae</taxon>
        <taxon>Gobionellinae</taxon>
        <taxon>Mugilogobius</taxon>
    </lineage>
</organism>
<protein>
    <submittedName>
        <fullName evidence="1">Uncharacterized protein</fullName>
    </submittedName>
</protein>
<keyword evidence="2" id="KW-1185">Reference proteome</keyword>
<comment type="caution">
    <text evidence="1">The sequence shown here is derived from an EMBL/GenBank/DDBJ whole genome shotgun (WGS) entry which is preliminary data.</text>
</comment>
<proteinExistence type="predicted"/>
<accession>A0AAW0MU55</accession>
<dbReference type="AlphaFoldDB" id="A0AAW0MU55"/>
<dbReference type="EMBL" id="JBBPFD010000162">
    <property type="protein sequence ID" value="KAK7879997.1"/>
    <property type="molecule type" value="Genomic_DNA"/>
</dbReference>
<evidence type="ECO:0000313" key="2">
    <source>
        <dbReference type="Proteomes" id="UP001460270"/>
    </source>
</evidence>
<sequence>MQILCLVLEDSLAHHRVRSRLGSKSGNALRDRLTAGSYKSALSMVIIQAKRHRNCGAVVTPTRLSSRGTQSLSALCADVSTLNIYNSWETVSSPPFENRTSARFTKPGTWAKTILDVARVYKRSDATFVQSNPPESFNKTDCR</sequence>
<dbReference type="Proteomes" id="UP001460270">
    <property type="component" value="Unassembled WGS sequence"/>
</dbReference>
<reference evidence="2" key="1">
    <citation type="submission" date="2024-04" db="EMBL/GenBank/DDBJ databases">
        <title>Salinicola lusitanus LLJ914,a marine bacterium isolated from the Okinawa Trough.</title>
        <authorList>
            <person name="Li J."/>
        </authorList>
    </citation>
    <scope>NUCLEOTIDE SEQUENCE [LARGE SCALE GENOMIC DNA]</scope>
</reference>